<dbReference type="InterPro" id="IPR008250">
    <property type="entry name" value="ATPase_P-typ_transduc_dom_A_sf"/>
</dbReference>
<protein>
    <submittedName>
        <fullName evidence="12">P-type E1-E2 ATPase</fullName>
    </submittedName>
</protein>
<sequence>MTTPSAAKFPDRESRAWHAMSVHEVIAALDAHHNGLSAEEAARRLRIHGPNRLPEMPPRHPVIRFLLQFHSVLIYVLLAAAVVTAAIGHVVDSAVILAVVVINAIVGFVQEGRAEQAMGAIRAMLAPKALVLRDGHRMTVDAADLVPGDVVVLEAGDRVPADLRLLHAKSVEVDEAPLTGESLPVAKSTAEVPPETLLADRTDMAYFGTLLTRGTASGLVVATGEATEIGRIGHLVGSVGRITTPLLRQMNRFAHWLTFTILAVSAAIFAFGVLVRGYDVGELFLAVVGLAVAAIPEGLPAILTITMAIGVERMAHRNAIVRHLPAVETLGSVTVICSDKTGTLTRNEMTVETVAVAGTVFDVEGSGYLPEGDIRDRDGAAGAEARRARLRELVRGACLCSDAQLRQAGGGWRVEGDPMEGALVVLAHKAGIEPARDCAPLPRIDTLPFETTRRMMATLHRDDSGGVIYAKGAPEVLLGLCDRQADPAGESDLDIAWWHDRLEEMAAEGQRVLAVAFRRTAPDKAEITDADLEAGLTMLGLLGIADPPREEAIEAVRRCRAAGIRVKMITGDHGATARAIAVRFGMAADRVVTGRDFETLDLPALARMAREVDVFARTAPEHKLRLVEALQSCGEVVAMTGDGVNDAPALKRADVGVAMGIKGSEAAREAAQIVLADDNFASIAHAVEEGRTVYQNLKKAIVFILPTNGGQALIVIGAILLGLALPVTPLQILWVNMVTTVTLALAFAFEPAEPGTMARPPRRPDAPILSPFLIWRIVLVSLLMTAAAAGLFAMAADEDGSLDRARTLAVNAIVACEALYLFNTRQLVAPSLTWRTFTGSVPAVVAVALVALLQIAFTYLPPLQTVFATVPLDIADWLWIGAAAAAMFLIVEAEKAVARRRRA</sequence>
<feature type="transmembrane region" description="Helical" evidence="10">
    <location>
        <begin position="284"/>
        <end position="309"/>
    </location>
</feature>
<dbReference type="Pfam" id="PF00690">
    <property type="entry name" value="Cation_ATPase_N"/>
    <property type="match status" value="1"/>
</dbReference>
<dbReference type="GO" id="GO:0012505">
    <property type="term" value="C:endomembrane system"/>
    <property type="evidence" value="ECO:0007669"/>
    <property type="project" value="UniProtKB-SubCell"/>
</dbReference>
<dbReference type="InterPro" id="IPR036412">
    <property type="entry name" value="HAD-like_sf"/>
</dbReference>
<dbReference type="Gene3D" id="1.20.1110.10">
    <property type="entry name" value="Calcium-transporting ATPase, transmembrane domain"/>
    <property type="match status" value="1"/>
</dbReference>
<dbReference type="RefSeq" id="WP_132806953.1">
    <property type="nucleotide sequence ID" value="NZ_SMAK01000007.1"/>
</dbReference>
<dbReference type="SUPFAM" id="SSF81653">
    <property type="entry name" value="Calcium ATPase, transduction domain A"/>
    <property type="match status" value="1"/>
</dbReference>
<feature type="transmembrane region" description="Helical" evidence="10">
    <location>
        <begin position="65"/>
        <end position="87"/>
    </location>
</feature>
<evidence type="ECO:0000256" key="7">
    <source>
        <dbReference type="ARBA" id="ARBA00022967"/>
    </source>
</evidence>
<evidence type="ECO:0000313" key="12">
    <source>
        <dbReference type="EMBL" id="TCT09236.1"/>
    </source>
</evidence>
<evidence type="ECO:0000256" key="2">
    <source>
        <dbReference type="ARBA" id="ARBA00022553"/>
    </source>
</evidence>
<proteinExistence type="predicted"/>
<dbReference type="Proteomes" id="UP000295678">
    <property type="component" value="Unassembled WGS sequence"/>
</dbReference>
<dbReference type="Pfam" id="PF00122">
    <property type="entry name" value="E1-E2_ATPase"/>
    <property type="match status" value="1"/>
</dbReference>
<dbReference type="InterPro" id="IPR023214">
    <property type="entry name" value="HAD_sf"/>
</dbReference>
<dbReference type="FunFam" id="3.40.50.1000:FF:000001">
    <property type="entry name" value="Phospholipid-transporting ATPase IC"/>
    <property type="match status" value="1"/>
</dbReference>
<dbReference type="Gene3D" id="3.40.1110.10">
    <property type="entry name" value="Calcium-transporting ATPase, cytoplasmic domain N"/>
    <property type="match status" value="1"/>
</dbReference>
<dbReference type="InterPro" id="IPR023299">
    <property type="entry name" value="ATPase_P-typ_cyto_dom_N"/>
</dbReference>
<dbReference type="Gene3D" id="2.70.150.10">
    <property type="entry name" value="Calcium-transporting ATPase, cytoplasmic transduction domain A"/>
    <property type="match status" value="1"/>
</dbReference>
<dbReference type="SFLD" id="SFLDF00027">
    <property type="entry name" value="p-type_atpase"/>
    <property type="match status" value="1"/>
</dbReference>
<dbReference type="EMBL" id="SMAK01000007">
    <property type="protein sequence ID" value="TCT09236.1"/>
    <property type="molecule type" value="Genomic_DNA"/>
</dbReference>
<keyword evidence="4" id="KW-0547">Nucleotide-binding</keyword>
<dbReference type="NCBIfam" id="TIGR01494">
    <property type="entry name" value="ATPase_P-type"/>
    <property type="match status" value="3"/>
</dbReference>
<dbReference type="PANTHER" id="PTHR42861">
    <property type="entry name" value="CALCIUM-TRANSPORTING ATPASE"/>
    <property type="match status" value="1"/>
</dbReference>
<feature type="transmembrane region" description="Helical" evidence="10">
    <location>
        <begin position="93"/>
        <end position="109"/>
    </location>
</feature>
<dbReference type="Gene3D" id="3.40.50.1000">
    <property type="entry name" value="HAD superfamily/HAD-like"/>
    <property type="match status" value="1"/>
</dbReference>
<dbReference type="InterPro" id="IPR018303">
    <property type="entry name" value="ATPase_P-typ_P_site"/>
</dbReference>
<accession>A0A4R3M838</accession>
<dbReference type="InterPro" id="IPR023298">
    <property type="entry name" value="ATPase_P-typ_TM_dom_sf"/>
</dbReference>
<dbReference type="InterPro" id="IPR044492">
    <property type="entry name" value="P_typ_ATPase_HD_dom"/>
</dbReference>
<keyword evidence="3 10" id="KW-0812">Transmembrane</keyword>
<dbReference type="SUPFAM" id="SSF81665">
    <property type="entry name" value="Calcium ATPase, transmembrane domain M"/>
    <property type="match status" value="1"/>
</dbReference>
<feature type="transmembrane region" description="Helical" evidence="10">
    <location>
        <begin position="773"/>
        <end position="793"/>
    </location>
</feature>
<evidence type="ECO:0000256" key="1">
    <source>
        <dbReference type="ARBA" id="ARBA00004127"/>
    </source>
</evidence>
<feature type="transmembrane region" description="Helical" evidence="10">
    <location>
        <begin position="805"/>
        <end position="822"/>
    </location>
</feature>
<dbReference type="SFLD" id="SFLDG00002">
    <property type="entry name" value="C1.7:_P-type_atpase_like"/>
    <property type="match status" value="1"/>
</dbReference>
<dbReference type="AlphaFoldDB" id="A0A4R3M838"/>
<dbReference type="InterPro" id="IPR001757">
    <property type="entry name" value="P_typ_ATPase"/>
</dbReference>
<dbReference type="FunFam" id="2.70.150.10:FF:000160">
    <property type="entry name" value="Sarcoplasmic/endoplasmic reticulum calcium ATPase 1"/>
    <property type="match status" value="1"/>
</dbReference>
<dbReference type="SUPFAM" id="SSF56784">
    <property type="entry name" value="HAD-like"/>
    <property type="match status" value="1"/>
</dbReference>
<comment type="subcellular location">
    <subcellularLocation>
        <location evidence="1">Endomembrane system</location>
        <topology evidence="1">Multi-pass membrane protein</topology>
    </subcellularLocation>
</comment>
<evidence type="ECO:0000256" key="4">
    <source>
        <dbReference type="ARBA" id="ARBA00022741"/>
    </source>
</evidence>
<keyword evidence="2" id="KW-0597">Phosphoprotein</keyword>
<keyword evidence="6" id="KW-0460">Magnesium</keyword>
<dbReference type="CDD" id="cd02080">
    <property type="entry name" value="P-type_ATPase_cation"/>
    <property type="match status" value="1"/>
</dbReference>
<dbReference type="PRINTS" id="PR00119">
    <property type="entry name" value="CATATPASE"/>
</dbReference>
<feature type="transmembrane region" description="Helical" evidence="10">
    <location>
        <begin position="700"/>
        <end position="725"/>
    </location>
</feature>
<feature type="domain" description="Cation-transporting P-type ATPase N-terminal" evidence="11">
    <location>
        <begin position="16"/>
        <end position="89"/>
    </location>
</feature>
<dbReference type="InterPro" id="IPR006068">
    <property type="entry name" value="ATPase_P-typ_cation-transptr_C"/>
</dbReference>
<dbReference type="SMART" id="SM00831">
    <property type="entry name" value="Cation_ATPase_N"/>
    <property type="match status" value="1"/>
</dbReference>
<dbReference type="GO" id="GO:0005524">
    <property type="term" value="F:ATP binding"/>
    <property type="evidence" value="ECO:0007669"/>
    <property type="project" value="UniProtKB-KW"/>
</dbReference>
<dbReference type="OrthoDB" id="7762541at2"/>
<evidence type="ECO:0000313" key="13">
    <source>
        <dbReference type="Proteomes" id="UP000295678"/>
    </source>
</evidence>
<evidence type="ECO:0000256" key="5">
    <source>
        <dbReference type="ARBA" id="ARBA00022840"/>
    </source>
</evidence>
<dbReference type="SFLD" id="SFLDS00003">
    <property type="entry name" value="Haloacid_Dehalogenase"/>
    <property type="match status" value="1"/>
</dbReference>
<evidence type="ECO:0000256" key="9">
    <source>
        <dbReference type="ARBA" id="ARBA00023136"/>
    </source>
</evidence>
<evidence type="ECO:0000259" key="11">
    <source>
        <dbReference type="SMART" id="SM00831"/>
    </source>
</evidence>
<name>A0A4R3M838_9HYPH</name>
<evidence type="ECO:0000256" key="3">
    <source>
        <dbReference type="ARBA" id="ARBA00022692"/>
    </source>
</evidence>
<dbReference type="Pfam" id="PF13246">
    <property type="entry name" value="Cation_ATPase"/>
    <property type="match status" value="1"/>
</dbReference>
<organism evidence="12 13">
    <name type="scientific">Tepidamorphus gemmatus</name>
    <dbReference type="NCBI Taxonomy" id="747076"/>
    <lineage>
        <taxon>Bacteria</taxon>
        <taxon>Pseudomonadati</taxon>
        <taxon>Pseudomonadota</taxon>
        <taxon>Alphaproteobacteria</taxon>
        <taxon>Hyphomicrobiales</taxon>
        <taxon>Tepidamorphaceae</taxon>
        <taxon>Tepidamorphus</taxon>
    </lineage>
</organism>
<feature type="transmembrane region" description="Helical" evidence="10">
    <location>
        <begin position="256"/>
        <end position="278"/>
    </location>
</feature>
<keyword evidence="8 10" id="KW-1133">Transmembrane helix</keyword>
<evidence type="ECO:0000256" key="10">
    <source>
        <dbReference type="SAM" id="Phobius"/>
    </source>
</evidence>
<dbReference type="InterPro" id="IPR059000">
    <property type="entry name" value="ATPase_P-type_domA"/>
</dbReference>
<feature type="transmembrane region" description="Helical" evidence="10">
    <location>
        <begin position="731"/>
        <end position="752"/>
    </location>
</feature>
<dbReference type="Pfam" id="PF08282">
    <property type="entry name" value="Hydrolase_3"/>
    <property type="match status" value="1"/>
</dbReference>
<comment type="caution">
    <text evidence="12">The sequence shown here is derived from an EMBL/GenBank/DDBJ whole genome shotgun (WGS) entry which is preliminary data.</text>
</comment>
<evidence type="ECO:0000256" key="6">
    <source>
        <dbReference type="ARBA" id="ARBA00022842"/>
    </source>
</evidence>
<feature type="transmembrane region" description="Helical" evidence="10">
    <location>
        <begin position="877"/>
        <end position="893"/>
    </location>
</feature>
<keyword evidence="9 10" id="KW-0472">Membrane</keyword>
<keyword evidence="5" id="KW-0067">ATP-binding</keyword>
<dbReference type="GO" id="GO:0016020">
    <property type="term" value="C:membrane"/>
    <property type="evidence" value="ECO:0007669"/>
    <property type="project" value="InterPro"/>
</dbReference>
<feature type="transmembrane region" description="Helical" evidence="10">
    <location>
        <begin position="834"/>
        <end position="857"/>
    </location>
</feature>
<keyword evidence="13" id="KW-1185">Reference proteome</keyword>
<dbReference type="PRINTS" id="PR00120">
    <property type="entry name" value="HATPASE"/>
</dbReference>
<keyword evidence="7" id="KW-1278">Translocase</keyword>
<dbReference type="SUPFAM" id="SSF81660">
    <property type="entry name" value="Metal cation-transporting ATPase, ATP-binding domain N"/>
    <property type="match status" value="1"/>
</dbReference>
<dbReference type="Pfam" id="PF00689">
    <property type="entry name" value="Cation_ATPase_C"/>
    <property type="match status" value="1"/>
</dbReference>
<dbReference type="InterPro" id="IPR004014">
    <property type="entry name" value="ATPase_P-typ_cation-transptr_N"/>
</dbReference>
<dbReference type="GO" id="GO:0016887">
    <property type="term" value="F:ATP hydrolysis activity"/>
    <property type="evidence" value="ECO:0007669"/>
    <property type="project" value="InterPro"/>
</dbReference>
<evidence type="ECO:0000256" key="8">
    <source>
        <dbReference type="ARBA" id="ARBA00022989"/>
    </source>
</evidence>
<gene>
    <name evidence="12" type="ORF">EDC22_10782</name>
</gene>
<dbReference type="GO" id="GO:0015662">
    <property type="term" value="F:P-type ion transporter activity"/>
    <property type="evidence" value="ECO:0007669"/>
    <property type="project" value="UniProtKB-ARBA"/>
</dbReference>
<dbReference type="PROSITE" id="PS00154">
    <property type="entry name" value="ATPASE_E1_E2"/>
    <property type="match status" value="1"/>
</dbReference>
<reference evidence="12 13" key="1">
    <citation type="submission" date="2019-03" db="EMBL/GenBank/DDBJ databases">
        <title>Genomic Encyclopedia of Type Strains, Phase IV (KMG-IV): sequencing the most valuable type-strain genomes for metagenomic binning, comparative biology and taxonomic classification.</title>
        <authorList>
            <person name="Goeker M."/>
        </authorList>
    </citation>
    <scope>NUCLEOTIDE SEQUENCE [LARGE SCALE GENOMIC DNA]</scope>
    <source>
        <strain evidence="12 13">DSM 19345</strain>
    </source>
</reference>